<protein>
    <submittedName>
        <fullName evidence="3">Uncharacterized protein</fullName>
    </submittedName>
</protein>
<comment type="caution">
    <text evidence="3">The sequence shown here is derived from an EMBL/GenBank/DDBJ whole genome shotgun (WGS) entry which is preliminary data.</text>
</comment>
<evidence type="ECO:0000256" key="2">
    <source>
        <dbReference type="SAM" id="SignalP"/>
    </source>
</evidence>
<dbReference type="Proteomes" id="UP000027451">
    <property type="component" value="Unassembled WGS sequence"/>
</dbReference>
<keyword evidence="4" id="KW-1185">Reference proteome</keyword>
<evidence type="ECO:0000313" key="4">
    <source>
        <dbReference type="Proteomes" id="UP000027451"/>
    </source>
</evidence>
<dbReference type="AlphaFoldDB" id="A0A656QHB7"/>
<feature type="region of interest" description="Disordered" evidence="1">
    <location>
        <begin position="32"/>
        <end position="116"/>
    </location>
</feature>
<feature type="chain" id="PRO_5024969444" evidence="2">
    <location>
        <begin position="24"/>
        <end position="116"/>
    </location>
</feature>
<keyword evidence="2" id="KW-0732">Signal</keyword>
<evidence type="ECO:0000313" key="3">
    <source>
        <dbReference type="EMBL" id="KDR29390.1"/>
    </source>
</evidence>
<sequence length="116" mass="10465">MNATTKKLVISALVLGLSGGVYAQAGGGGSMGAGGNGSAGAGSAAGGKGGGVGMGGTGMGGSADGTTGTGAKSGMGNDATNGMSQDQGTVQRSAPNNGNMNSGGTKSDGSGTKKAY</sequence>
<dbReference type="EMBL" id="JFHD01000013">
    <property type="protein sequence ID" value="KDR29390.1"/>
    <property type="molecule type" value="Genomic_DNA"/>
</dbReference>
<feature type="signal peptide" evidence="2">
    <location>
        <begin position="1"/>
        <end position="23"/>
    </location>
</feature>
<gene>
    <name evidence="3" type="ORF">BG60_06770</name>
</gene>
<reference evidence="3 4" key="1">
    <citation type="submission" date="2014-03" db="EMBL/GenBank/DDBJ databases">
        <title>Draft Genome Sequences of Four Burkholderia Strains.</title>
        <authorList>
            <person name="Liu X.Y."/>
            <person name="Li C.X."/>
            <person name="Xu J.H."/>
        </authorList>
    </citation>
    <scope>NUCLEOTIDE SEQUENCE [LARGE SCALE GENOMIC DNA]</scope>
    <source>
        <strain evidence="3 4">OP-1</strain>
    </source>
</reference>
<organism evidence="3 4">
    <name type="scientific">Caballeronia zhejiangensis</name>
    <dbReference type="NCBI Taxonomy" id="871203"/>
    <lineage>
        <taxon>Bacteria</taxon>
        <taxon>Pseudomonadati</taxon>
        <taxon>Pseudomonadota</taxon>
        <taxon>Betaproteobacteria</taxon>
        <taxon>Burkholderiales</taxon>
        <taxon>Burkholderiaceae</taxon>
        <taxon>Caballeronia</taxon>
    </lineage>
</organism>
<evidence type="ECO:0000256" key="1">
    <source>
        <dbReference type="SAM" id="MobiDB-lite"/>
    </source>
</evidence>
<feature type="compositionally biased region" description="Low complexity" evidence="1">
    <location>
        <begin position="102"/>
        <end position="116"/>
    </location>
</feature>
<proteinExistence type="predicted"/>
<accession>A0A656QHB7</accession>
<name>A0A656QHB7_9BURK</name>
<dbReference type="RefSeq" id="WP_008354301.1">
    <property type="nucleotide sequence ID" value="NZ_CP084284.1"/>
</dbReference>
<feature type="compositionally biased region" description="Polar residues" evidence="1">
    <location>
        <begin position="78"/>
        <end position="100"/>
    </location>
</feature>
<feature type="compositionally biased region" description="Gly residues" evidence="1">
    <location>
        <begin position="32"/>
        <end position="73"/>
    </location>
</feature>